<evidence type="ECO:0000256" key="8">
    <source>
        <dbReference type="ARBA" id="ARBA00023158"/>
    </source>
</evidence>
<feature type="compositionally biased region" description="Acidic residues" evidence="12">
    <location>
        <begin position="424"/>
        <end position="434"/>
    </location>
</feature>
<feature type="compositionally biased region" description="Basic and acidic residues" evidence="12">
    <location>
        <begin position="80"/>
        <end position="107"/>
    </location>
</feature>
<protein>
    <recommendedName>
        <fullName evidence="13">FHA domain-containing protein</fullName>
    </recommendedName>
</protein>
<accession>A0A7M5VB50</accession>
<feature type="region of interest" description="Disordered" evidence="12">
    <location>
        <begin position="1"/>
        <end position="277"/>
    </location>
</feature>
<name>A0A7M5VB50_9CNID</name>
<feature type="compositionally biased region" description="Basic and acidic residues" evidence="12">
    <location>
        <begin position="35"/>
        <end position="53"/>
    </location>
</feature>
<dbReference type="OrthoDB" id="444265at2759"/>
<keyword evidence="6" id="KW-0832">Ubl conjugation</keyword>
<evidence type="ECO:0000313" key="15">
    <source>
        <dbReference type="Proteomes" id="UP000594262"/>
    </source>
</evidence>
<reference evidence="14" key="1">
    <citation type="submission" date="2021-01" db="UniProtKB">
        <authorList>
            <consortium name="EnsemblMetazoa"/>
        </authorList>
    </citation>
    <scope>IDENTIFICATION</scope>
</reference>
<dbReference type="GO" id="GO:0031047">
    <property type="term" value="P:regulatory ncRNA-mediated gene silencing"/>
    <property type="evidence" value="ECO:0007669"/>
    <property type="project" value="UniProtKB-KW"/>
</dbReference>
<dbReference type="FunFam" id="2.60.200.20:FF:000008">
    <property type="entry name" value="smad nuclear-interacting protein 1"/>
    <property type="match status" value="1"/>
</dbReference>
<feature type="compositionally biased region" description="Basic residues" evidence="12">
    <location>
        <begin position="1"/>
        <end position="16"/>
    </location>
</feature>
<keyword evidence="4" id="KW-0507">mRNA processing</keyword>
<evidence type="ECO:0000259" key="13">
    <source>
        <dbReference type="PROSITE" id="PS50006"/>
    </source>
</evidence>
<evidence type="ECO:0000256" key="2">
    <source>
        <dbReference type="ARBA" id="ARBA00022499"/>
    </source>
</evidence>
<dbReference type="GO" id="GO:0005681">
    <property type="term" value="C:spliceosomal complex"/>
    <property type="evidence" value="ECO:0007669"/>
    <property type="project" value="UniProtKB-KW"/>
</dbReference>
<dbReference type="SMART" id="SM00240">
    <property type="entry name" value="FHA"/>
    <property type="match status" value="1"/>
</dbReference>
<feature type="compositionally biased region" description="Basic and acidic residues" evidence="12">
    <location>
        <begin position="251"/>
        <end position="270"/>
    </location>
</feature>
<dbReference type="RefSeq" id="XP_066922271.1">
    <property type="nucleotide sequence ID" value="XM_067066170.1"/>
</dbReference>
<evidence type="ECO:0000256" key="1">
    <source>
        <dbReference type="ARBA" id="ARBA00004123"/>
    </source>
</evidence>
<dbReference type="Gene3D" id="2.60.200.20">
    <property type="match status" value="1"/>
</dbReference>
<dbReference type="SUPFAM" id="SSF49879">
    <property type="entry name" value="SMAD/FHA domain"/>
    <property type="match status" value="1"/>
</dbReference>
<dbReference type="PANTHER" id="PTHR23308">
    <property type="entry name" value="NUCLEAR INHIBITOR OF PROTEIN PHOSPHATASE-1"/>
    <property type="match status" value="1"/>
</dbReference>
<sequence length="442" mass="52835">MADSKHRKREREHKIRSPSSSPPRLKKSFHNSSQKRRDSPGDSEYKRQVDDKLHRKKERSVKTKEIELKHDKRYQRDKHRSKDERSRDTISGDDSRKKHELEQDLKRTHNKEHRKHDNEWEHKQRLSHSDSNEKHSGHDHDHNHSDKKHDIKIKKEPSGWDDEKPRPDQTENKRRQEEDRDRDREKRDRNRHNNRDRDGHDVHRDRNSRDNRDNQNRNDSNRQRHSNREWDRGKRANRREEDDSNFNFGAEGRDESSTNDKKETVSKEEPNYELSGKLTEYTNTYNGVVIKYNEPSEARKPKTKWRLYPFKGDKSLPLLQIHRQSAFLLGRDRKIADIPVDHPSCSSQHAVLQFRLVEHEKPNGEMGKKVKPYIIDLESTNGTFVNNNKVEPRRYVELIEKDVIKFGFSSREYVILHEKSQADQDSEDETEDEEKAAGSDKE</sequence>
<evidence type="ECO:0000256" key="3">
    <source>
        <dbReference type="ARBA" id="ARBA00022553"/>
    </source>
</evidence>
<evidence type="ECO:0000256" key="6">
    <source>
        <dbReference type="ARBA" id="ARBA00022843"/>
    </source>
</evidence>
<keyword evidence="9" id="KW-0508">mRNA splicing</keyword>
<feature type="compositionally biased region" description="Basic and acidic residues" evidence="12">
    <location>
        <begin position="60"/>
        <end position="70"/>
    </location>
</feature>
<dbReference type="InterPro" id="IPR050923">
    <property type="entry name" value="Cell_Proc_Reg/RNA_Proc"/>
</dbReference>
<dbReference type="Proteomes" id="UP000594262">
    <property type="component" value="Unplaced"/>
</dbReference>
<dbReference type="GeneID" id="136809623"/>
<dbReference type="InterPro" id="IPR000253">
    <property type="entry name" value="FHA_dom"/>
</dbReference>
<dbReference type="AlphaFoldDB" id="A0A7M5VB50"/>
<keyword evidence="8" id="KW-0943">RNA-mediated gene silencing</keyword>
<keyword evidence="2" id="KW-1017">Isopeptide bond</keyword>
<feature type="region of interest" description="Disordered" evidence="12">
    <location>
        <begin position="418"/>
        <end position="442"/>
    </location>
</feature>
<evidence type="ECO:0000313" key="14">
    <source>
        <dbReference type="EnsemblMetazoa" id="CLYHEMP009405.1"/>
    </source>
</evidence>
<evidence type="ECO:0000256" key="4">
    <source>
        <dbReference type="ARBA" id="ARBA00022664"/>
    </source>
</evidence>
<dbReference type="GO" id="GO:0008380">
    <property type="term" value="P:RNA splicing"/>
    <property type="evidence" value="ECO:0007669"/>
    <property type="project" value="UniProtKB-KW"/>
</dbReference>
<comment type="function">
    <text evidence="11">Required for pre-mRNA splicing as component of the spliceosome. As a component of the minor spliceosome, involved in the splicing of U12-type introns in pre-mRNAs. Down-regulates NF-kappa-B signaling by competing with RELA for CREBBP/EP300 binding. Involved in the microRNA (miRNA) biogenesis. May be involved in cyclin-D1/CCND1 mRNA stability through the SNARP complex which associates with both the 3'end of the CCND1 gene and its mRNA.</text>
</comment>
<dbReference type="GO" id="GO:0006397">
    <property type="term" value="P:mRNA processing"/>
    <property type="evidence" value="ECO:0007669"/>
    <property type="project" value="UniProtKB-KW"/>
</dbReference>
<organism evidence="14 15">
    <name type="scientific">Clytia hemisphaerica</name>
    <dbReference type="NCBI Taxonomy" id="252671"/>
    <lineage>
        <taxon>Eukaryota</taxon>
        <taxon>Metazoa</taxon>
        <taxon>Cnidaria</taxon>
        <taxon>Hydrozoa</taxon>
        <taxon>Hydroidolina</taxon>
        <taxon>Leptothecata</taxon>
        <taxon>Obeliida</taxon>
        <taxon>Clytiidae</taxon>
        <taxon>Clytia</taxon>
    </lineage>
</organism>
<proteinExistence type="predicted"/>
<dbReference type="PROSITE" id="PS50006">
    <property type="entry name" value="FHA_DOMAIN"/>
    <property type="match status" value="1"/>
</dbReference>
<keyword evidence="3" id="KW-0597">Phosphoprotein</keyword>
<keyword evidence="10" id="KW-0539">Nucleus</keyword>
<dbReference type="Pfam" id="PF00498">
    <property type="entry name" value="FHA"/>
    <property type="match status" value="1"/>
</dbReference>
<evidence type="ECO:0000256" key="12">
    <source>
        <dbReference type="SAM" id="MobiDB-lite"/>
    </source>
</evidence>
<dbReference type="RefSeq" id="XP_066922279.1">
    <property type="nucleotide sequence ID" value="XM_067066178.1"/>
</dbReference>
<evidence type="ECO:0000256" key="11">
    <source>
        <dbReference type="ARBA" id="ARBA00055964"/>
    </source>
</evidence>
<keyword evidence="5" id="KW-0747">Spliceosome</keyword>
<feature type="domain" description="FHA" evidence="13">
    <location>
        <begin position="327"/>
        <end position="390"/>
    </location>
</feature>
<feature type="compositionally biased region" description="Basic and acidic residues" evidence="12">
    <location>
        <begin position="115"/>
        <end position="241"/>
    </location>
</feature>
<comment type="subcellular location">
    <subcellularLocation>
        <location evidence="1">Nucleus</location>
    </subcellularLocation>
</comment>
<keyword evidence="15" id="KW-1185">Reference proteome</keyword>
<evidence type="ECO:0000256" key="5">
    <source>
        <dbReference type="ARBA" id="ARBA00022728"/>
    </source>
</evidence>
<dbReference type="InterPro" id="IPR008984">
    <property type="entry name" value="SMAD_FHA_dom_sf"/>
</dbReference>
<evidence type="ECO:0000256" key="10">
    <source>
        <dbReference type="ARBA" id="ARBA00023242"/>
    </source>
</evidence>
<evidence type="ECO:0000256" key="7">
    <source>
        <dbReference type="ARBA" id="ARBA00023054"/>
    </source>
</evidence>
<dbReference type="CDD" id="cd22718">
    <property type="entry name" value="FHA_SNIP1"/>
    <property type="match status" value="1"/>
</dbReference>
<dbReference type="EnsemblMetazoa" id="CLYHEMT009405.2">
    <property type="protein sequence ID" value="CLYHEMP009405.2"/>
    <property type="gene ID" value="CLYHEMG009405"/>
</dbReference>
<evidence type="ECO:0000256" key="9">
    <source>
        <dbReference type="ARBA" id="ARBA00023187"/>
    </source>
</evidence>
<keyword evidence="7" id="KW-0175">Coiled coil</keyword>
<dbReference type="EnsemblMetazoa" id="CLYHEMT009405.1">
    <property type="protein sequence ID" value="CLYHEMP009405.1"/>
    <property type="gene ID" value="CLYHEMG009405"/>
</dbReference>